<evidence type="ECO:0000256" key="3">
    <source>
        <dbReference type="ARBA" id="ARBA00023118"/>
    </source>
</evidence>
<dbReference type="InterPro" id="IPR010156">
    <property type="entry name" value="CRISPR-assoc_prot_Cas6"/>
</dbReference>
<dbReference type="GO" id="GO:0016788">
    <property type="term" value="F:hydrolase activity, acting on ester bonds"/>
    <property type="evidence" value="ECO:0007669"/>
    <property type="project" value="InterPro"/>
</dbReference>
<dbReference type="Gene3D" id="3.30.70.1900">
    <property type="match status" value="1"/>
</dbReference>
<dbReference type="Pfam" id="PF01881">
    <property type="entry name" value="Cas_Cas6_C"/>
    <property type="match status" value="1"/>
</dbReference>
<accession>A0A1G7V0Q1</accession>
<dbReference type="Proteomes" id="UP000198923">
    <property type="component" value="Unassembled WGS sequence"/>
</dbReference>
<dbReference type="NCBIfam" id="TIGR01877">
    <property type="entry name" value="cas_cas6"/>
    <property type="match status" value="1"/>
</dbReference>
<evidence type="ECO:0000256" key="1">
    <source>
        <dbReference type="ARBA" id="ARBA00005937"/>
    </source>
</evidence>
<dbReference type="GO" id="GO:0051607">
    <property type="term" value="P:defense response to virus"/>
    <property type="evidence" value="ECO:0007669"/>
    <property type="project" value="UniProtKB-KW"/>
</dbReference>
<dbReference type="PANTHER" id="PTHR36984:SF1">
    <property type="entry name" value="CRISPR-ASSOCIATED ENDORIBONUCLEASE CAS6 1"/>
    <property type="match status" value="1"/>
</dbReference>
<comment type="similarity">
    <text evidence="1">Belongs to the CRISPR-associated protein Cas6/Cse3/CasE family.</text>
</comment>
<name>A0A1G7V0Q1_9ACTN</name>
<keyword evidence="6" id="KW-1185">Reference proteome</keyword>
<gene>
    <name evidence="5" type="ORF">SAMN05421505_10530</name>
</gene>
<dbReference type="CDD" id="cd21140">
    <property type="entry name" value="Cas6_I-like"/>
    <property type="match status" value="1"/>
</dbReference>
<keyword evidence="3" id="KW-0051">Antiviral defense</keyword>
<keyword evidence="2" id="KW-0694">RNA-binding</keyword>
<feature type="domain" description="CRISPR associated protein Cas6 C-terminal" evidence="4">
    <location>
        <begin position="125"/>
        <end position="228"/>
    </location>
</feature>
<proteinExistence type="inferred from homology"/>
<dbReference type="GO" id="GO:0003723">
    <property type="term" value="F:RNA binding"/>
    <property type="evidence" value="ECO:0007669"/>
    <property type="project" value="UniProtKB-KW"/>
</dbReference>
<evidence type="ECO:0000313" key="6">
    <source>
        <dbReference type="Proteomes" id="UP000198923"/>
    </source>
</evidence>
<dbReference type="EMBL" id="FNCN01000005">
    <property type="protein sequence ID" value="SDG52540.1"/>
    <property type="molecule type" value="Genomic_DNA"/>
</dbReference>
<evidence type="ECO:0000313" key="5">
    <source>
        <dbReference type="EMBL" id="SDG52540.1"/>
    </source>
</evidence>
<dbReference type="RefSeq" id="WP_093169668.1">
    <property type="nucleotide sequence ID" value="NZ_FNCN01000005.1"/>
</dbReference>
<protein>
    <submittedName>
        <fullName evidence="5">CRISPR-associated endoribonuclease Cas6</fullName>
    </submittedName>
</protein>
<dbReference type="AlphaFoldDB" id="A0A1G7V0Q1"/>
<sequence length="229" mass="25009">MRFRVDVAAGHARMEWPDVHGPARAVVHDLIRSQDAELAAELHSHGWGGTPPRPLGVSPPVFTGTRRTKGAYMTSDTGSLWLGSPIPQIALCMLAGLAGRHELHWGRVPLRVKGVQLEHGPDHSSGRAEFASVSPVLVKHHDLYLLPDDPQYGKRLAHNLRHKAEILDLPRDVEVEIVEAGPRRRFEVQGALRIGATVRLRVVAAPALLDACHQGGIGLATNQGFGWLR</sequence>
<dbReference type="OrthoDB" id="4527536at2"/>
<evidence type="ECO:0000259" key="4">
    <source>
        <dbReference type="Pfam" id="PF01881"/>
    </source>
</evidence>
<evidence type="ECO:0000256" key="2">
    <source>
        <dbReference type="ARBA" id="ARBA00022884"/>
    </source>
</evidence>
<dbReference type="PANTHER" id="PTHR36984">
    <property type="entry name" value="CRISPR-ASSOCIATED ENDORIBONUCLEASE CAS6 1"/>
    <property type="match status" value="1"/>
</dbReference>
<dbReference type="InterPro" id="IPR049435">
    <property type="entry name" value="Cas_Cas6_C"/>
</dbReference>
<reference evidence="5 6" key="1">
    <citation type="submission" date="2016-10" db="EMBL/GenBank/DDBJ databases">
        <authorList>
            <person name="de Groot N.N."/>
        </authorList>
    </citation>
    <scope>NUCLEOTIDE SEQUENCE [LARGE SCALE GENOMIC DNA]</scope>
    <source>
        <strain evidence="5 6">CPCC 201354</strain>
    </source>
</reference>
<organism evidence="5 6">
    <name type="scientific">Sinosporangium album</name>
    <dbReference type="NCBI Taxonomy" id="504805"/>
    <lineage>
        <taxon>Bacteria</taxon>
        <taxon>Bacillati</taxon>
        <taxon>Actinomycetota</taxon>
        <taxon>Actinomycetes</taxon>
        <taxon>Streptosporangiales</taxon>
        <taxon>Streptosporangiaceae</taxon>
        <taxon>Sinosporangium</taxon>
    </lineage>
</organism>